<name>A0A1I6GUL4_9GAMM</name>
<feature type="region of interest" description="Disordered" evidence="1">
    <location>
        <begin position="1"/>
        <end position="36"/>
    </location>
</feature>
<dbReference type="OrthoDB" id="6080551at2"/>
<sequence>MTTPESSPSKPPERASEQPQDRRFSVSSNRGKARHQIRYVESGGAIVDTEDCTFCQPNPQLDWDEGSDNSSEAPDKH</sequence>
<feature type="compositionally biased region" description="Polar residues" evidence="1">
    <location>
        <begin position="68"/>
        <end position="77"/>
    </location>
</feature>
<keyword evidence="3" id="KW-1185">Reference proteome</keyword>
<dbReference type="Proteomes" id="UP000198644">
    <property type="component" value="Unassembled WGS sequence"/>
</dbReference>
<evidence type="ECO:0000313" key="2">
    <source>
        <dbReference type="EMBL" id="SFR45892.1"/>
    </source>
</evidence>
<feature type="compositionally biased region" description="Basic and acidic residues" evidence="1">
    <location>
        <begin position="11"/>
        <end position="24"/>
    </location>
</feature>
<gene>
    <name evidence="2" type="ORF">SAMN05216203_0490</name>
</gene>
<reference evidence="3" key="1">
    <citation type="submission" date="2016-10" db="EMBL/GenBank/DDBJ databases">
        <authorList>
            <person name="Varghese N."/>
            <person name="Submissions S."/>
        </authorList>
    </citation>
    <scope>NUCLEOTIDE SEQUENCE [LARGE SCALE GENOMIC DNA]</scope>
    <source>
        <strain evidence="3">CGMCC 1.9167</strain>
    </source>
</reference>
<dbReference type="EMBL" id="FOYW01000001">
    <property type="protein sequence ID" value="SFR45892.1"/>
    <property type="molecule type" value="Genomic_DNA"/>
</dbReference>
<dbReference type="AlphaFoldDB" id="A0A1I6GUL4"/>
<protein>
    <submittedName>
        <fullName evidence="2">Uncharacterized protein</fullName>
    </submittedName>
</protein>
<dbReference type="RefSeq" id="WP_092008705.1">
    <property type="nucleotide sequence ID" value="NZ_FOYW01000001.1"/>
</dbReference>
<evidence type="ECO:0000256" key="1">
    <source>
        <dbReference type="SAM" id="MobiDB-lite"/>
    </source>
</evidence>
<dbReference type="STRING" id="650891.SAMN05216203_0490"/>
<accession>A0A1I6GUL4</accession>
<proteinExistence type="predicted"/>
<feature type="region of interest" description="Disordered" evidence="1">
    <location>
        <begin position="57"/>
        <end position="77"/>
    </location>
</feature>
<evidence type="ECO:0000313" key="3">
    <source>
        <dbReference type="Proteomes" id="UP000198644"/>
    </source>
</evidence>
<organism evidence="2 3">
    <name type="scientific">Marinobacter daqiaonensis</name>
    <dbReference type="NCBI Taxonomy" id="650891"/>
    <lineage>
        <taxon>Bacteria</taxon>
        <taxon>Pseudomonadati</taxon>
        <taxon>Pseudomonadota</taxon>
        <taxon>Gammaproteobacteria</taxon>
        <taxon>Pseudomonadales</taxon>
        <taxon>Marinobacteraceae</taxon>
        <taxon>Marinobacter</taxon>
    </lineage>
</organism>